<dbReference type="SUPFAM" id="SSF50129">
    <property type="entry name" value="GroES-like"/>
    <property type="match status" value="1"/>
</dbReference>
<evidence type="ECO:0000256" key="1">
    <source>
        <dbReference type="ARBA" id="ARBA00022857"/>
    </source>
</evidence>
<gene>
    <name evidence="3" type="ORF">GFD30_08530</name>
</gene>
<dbReference type="Gene3D" id="3.90.180.10">
    <property type="entry name" value="Medium-chain alcohol dehydrogenases, catalytic domain"/>
    <property type="match status" value="1"/>
</dbReference>
<dbReference type="Pfam" id="PF00107">
    <property type="entry name" value="ADH_zinc_N"/>
    <property type="match status" value="1"/>
</dbReference>
<evidence type="ECO:0000259" key="2">
    <source>
        <dbReference type="SMART" id="SM00829"/>
    </source>
</evidence>
<organism evidence="3 4">
    <name type="scientific">Glycomyces albidus</name>
    <dbReference type="NCBI Taxonomy" id="2656774"/>
    <lineage>
        <taxon>Bacteria</taxon>
        <taxon>Bacillati</taxon>
        <taxon>Actinomycetota</taxon>
        <taxon>Actinomycetes</taxon>
        <taxon>Glycomycetales</taxon>
        <taxon>Glycomycetaceae</taxon>
        <taxon>Glycomyces</taxon>
    </lineage>
</organism>
<dbReference type="AlphaFoldDB" id="A0A6L5G7M9"/>
<dbReference type="RefSeq" id="WP_153024757.1">
    <property type="nucleotide sequence ID" value="NZ_WIAO01000007.1"/>
</dbReference>
<protein>
    <submittedName>
        <fullName evidence="3">Alcohol dehydrogenase catalytic domain-containing protein</fullName>
    </submittedName>
</protein>
<dbReference type="InterPro" id="IPR013149">
    <property type="entry name" value="ADH-like_C"/>
</dbReference>
<dbReference type="InterPro" id="IPR020843">
    <property type="entry name" value="ER"/>
</dbReference>
<evidence type="ECO:0000313" key="4">
    <source>
        <dbReference type="Proteomes" id="UP000477750"/>
    </source>
</evidence>
<dbReference type="InterPro" id="IPR011032">
    <property type="entry name" value="GroES-like_sf"/>
</dbReference>
<sequence>MRAVQFSEFGSAERLRIVEVPVPEPGPGQVRVAVRAAGVNPIDWKIRRGLMTRIAPVEFPHIPGIEVAGVVDAVGEGAPFTPGDEVFGWSRGSGSYAEFALASVLALKPAGLSWAEAAALPVSGETAVRALNALDVAAGDTLLVNGAGGSVGSLAVQFAVGRGAEVVGTVGEAGEEYVRTLGATPVRYGDGLVQRVRAVADRVDAVLDAAGYGMLPDAVELRGGTDRILTIADPAAIGLGIAFSGEGDENGAVLADLADQAVAGKLRVKLAAAFPLEQAAEAQLLSETGHPGGKITLEVGA</sequence>
<dbReference type="InterPro" id="IPR051603">
    <property type="entry name" value="Zinc-ADH_QOR/CCCR"/>
</dbReference>
<dbReference type="Gene3D" id="3.40.50.720">
    <property type="entry name" value="NAD(P)-binding Rossmann-like Domain"/>
    <property type="match status" value="1"/>
</dbReference>
<dbReference type="InterPro" id="IPR013154">
    <property type="entry name" value="ADH-like_N"/>
</dbReference>
<name>A0A6L5G7M9_9ACTN</name>
<dbReference type="CDD" id="cd05289">
    <property type="entry name" value="MDR_like_2"/>
    <property type="match status" value="1"/>
</dbReference>
<dbReference type="SMART" id="SM00829">
    <property type="entry name" value="PKS_ER"/>
    <property type="match status" value="1"/>
</dbReference>
<accession>A0A6L5G7M9</accession>
<dbReference type="EMBL" id="WIAO01000007">
    <property type="protein sequence ID" value="MQM25613.1"/>
    <property type="molecule type" value="Genomic_DNA"/>
</dbReference>
<dbReference type="Proteomes" id="UP000477750">
    <property type="component" value="Unassembled WGS sequence"/>
</dbReference>
<proteinExistence type="predicted"/>
<dbReference type="PANTHER" id="PTHR44154">
    <property type="entry name" value="QUINONE OXIDOREDUCTASE"/>
    <property type="match status" value="1"/>
</dbReference>
<dbReference type="Pfam" id="PF08240">
    <property type="entry name" value="ADH_N"/>
    <property type="match status" value="1"/>
</dbReference>
<comment type="caution">
    <text evidence="3">The sequence shown here is derived from an EMBL/GenBank/DDBJ whole genome shotgun (WGS) entry which is preliminary data.</text>
</comment>
<keyword evidence="4" id="KW-1185">Reference proteome</keyword>
<feature type="domain" description="Enoyl reductase (ER)" evidence="2">
    <location>
        <begin position="10"/>
        <end position="297"/>
    </location>
</feature>
<dbReference type="PANTHER" id="PTHR44154:SF1">
    <property type="entry name" value="QUINONE OXIDOREDUCTASE"/>
    <property type="match status" value="1"/>
</dbReference>
<dbReference type="SUPFAM" id="SSF51735">
    <property type="entry name" value="NAD(P)-binding Rossmann-fold domains"/>
    <property type="match status" value="1"/>
</dbReference>
<reference evidence="3 4" key="1">
    <citation type="submission" date="2019-10" db="EMBL/GenBank/DDBJ databases">
        <title>Glycomyces albidus sp. nov., a novel actinomycete isolated from rhizosphere soil of wheat (Triticum aestivum L.).</title>
        <authorList>
            <person name="Qian L."/>
        </authorList>
    </citation>
    <scope>NUCLEOTIDE SEQUENCE [LARGE SCALE GENOMIC DNA]</scope>
    <source>
        <strain evidence="3 4">NEAU-7082</strain>
    </source>
</reference>
<dbReference type="GO" id="GO:0016491">
    <property type="term" value="F:oxidoreductase activity"/>
    <property type="evidence" value="ECO:0007669"/>
    <property type="project" value="InterPro"/>
</dbReference>
<keyword evidence="1" id="KW-0521">NADP</keyword>
<dbReference type="InterPro" id="IPR036291">
    <property type="entry name" value="NAD(P)-bd_dom_sf"/>
</dbReference>
<evidence type="ECO:0000313" key="3">
    <source>
        <dbReference type="EMBL" id="MQM25613.1"/>
    </source>
</evidence>